<sequence length="173" mass="17828">MGIAERVKKAAHQVQQAYAGSEERPLGGYLAVMGAYGGVATGLVALGKATGARLPDRWTVGDAAMLGVATFKASRLLTKDAVTSPLRAPFTKFEGPAGDGEVNESVRGTGVQHAVGELLVCPFCTNVWVGGALGAGMVFVPRLTRLATLVLTAFAAADALHLAYDKAKQSVEG</sequence>
<dbReference type="Pfam" id="PF07098">
    <property type="entry name" value="DUF1360"/>
    <property type="match status" value="1"/>
</dbReference>
<name>A0A4R6SJ48_LABRH</name>
<dbReference type="OrthoDB" id="4722315at2"/>
<dbReference type="EMBL" id="SNXZ01000002">
    <property type="protein sequence ID" value="TDQ00949.1"/>
    <property type="molecule type" value="Genomic_DNA"/>
</dbReference>
<reference evidence="2 3" key="1">
    <citation type="submission" date="2019-03" db="EMBL/GenBank/DDBJ databases">
        <title>Genomic Encyclopedia of Type Strains, Phase IV (KMG-IV): sequencing the most valuable type-strain genomes for metagenomic binning, comparative biology and taxonomic classification.</title>
        <authorList>
            <person name="Goeker M."/>
        </authorList>
    </citation>
    <scope>NUCLEOTIDE SEQUENCE [LARGE SCALE GENOMIC DNA]</scope>
    <source>
        <strain evidence="2 3">DSM 45361</strain>
    </source>
</reference>
<keyword evidence="1" id="KW-0472">Membrane</keyword>
<gene>
    <name evidence="2" type="ORF">EV186_102815</name>
</gene>
<evidence type="ECO:0000313" key="3">
    <source>
        <dbReference type="Proteomes" id="UP000295444"/>
    </source>
</evidence>
<comment type="caution">
    <text evidence="2">The sequence shown here is derived from an EMBL/GenBank/DDBJ whole genome shotgun (WGS) entry which is preliminary data.</text>
</comment>
<accession>A0A4R6SJ48</accession>
<evidence type="ECO:0000313" key="2">
    <source>
        <dbReference type="EMBL" id="TDQ00949.1"/>
    </source>
</evidence>
<keyword evidence="1" id="KW-1133">Transmembrane helix</keyword>
<keyword evidence="3" id="KW-1185">Reference proteome</keyword>
<feature type="transmembrane region" description="Helical" evidence="1">
    <location>
        <begin position="26"/>
        <end position="47"/>
    </location>
</feature>
<dbReference type="Proteomes" id="UP000295444">
    <property type="component" value="Unassembled WGS sequence"/>
</dbReference>
<protein>
    <submittedName>
        <fullName evidence="2">Uncharacterized protein DUF1360</fullName>
    </submittedName>
</protein>
<evidence type="ECO:0000256" key="1">
    <source>
        <dbReference type="SAM" id="Phobius"/>
    </source>
</evidence>
<organism evidence="2 3">
    <name type="scientific">Labedaea rhizosphaerae</name>
    <dbReference type="NCBI Taxonomy" id="598644"/>
    <lineage>
        <taxon>Bacteria</taxon>
        <taxon>Bacillati</taxon>
        <taxon>Actinomycetota</taxon>
        <taxon>Actinomycetes</taxon>
        <taxon>Pseudonocardiales</taxon>
        <taxon>Pseudonocardiaceae</taxon>
        <taxon>Labedaea</taxon>
    </lineage>
</organism>
<dbReference type="InterPro" id="IPR010773">
    <property type="entry name" value="Mycophage_PG1_Gp7"/>
</dbReference>
<dbReference type="RefSeq" id="WP_133849595.1">
    <property type="nucleotide sequence ID" value="NZ_SNXZ01000002.1"/>
</dbReference>
<proteinExistence type="predicted"/>
<keyword evidence="1" id="KW-0812">Transmembrane</keyword>
<dbReference type="AlphaFoldDB" id="A0A4R6SJ48"/>